<dbReference type="GO" id="GO:0022857">
    <property type="term" value="F:transmembrane transporter activity"/>
    <property type="evidence" value="ECO:0007669"/>
    <property type="project" value="InterPro"/>
</dbReference>
<feature type="transmembrane region" description="Helical" evidence="2">
    <location>
        <begin position="327"/>
        <end position="349"/>
    </location>
</feature>
<feature type="transmembrane region" description="Helical" evidence="2">
    <location>
        <begin position="232"/>
        <end position="254"/>
    </location>
</feature>
<evidence type="ECO:0000256" key="1">
    <source>
        <dbReference type="ARBA" id="ARBA00004651"/>
    </source>
</evidence>
<dbReference type="Gene3D" id="1.20.1250.20">
    <property type="entry name" value="MFS general substrate transporter like domains"/>
    <property type="match status" value="1"/>
</dbReference>
<feature type="transmembrane region" description="Helical" evidence="2">
    <location>
        <begin position="203"/>
        <end position="226"/>
    </location>
</feature>
<protein>
    <recommendedName>
        <fullName evidence="5">MFS transporter</fullName>
    </recommendedName>
</protein>
<reference evidence="3 4" key="1">
    <citation type="journal article" date="2014" name="BMC Genomics">
        <title>Comparison of environmental and isolate Sulfobacillus genomes reveals diverse carbon, sulfur, nitrogen, and hydrogen metabolisms.</title>
        <authorList>
            <person name="Justice N.B."/>
            <person name="Norman A."/>
            <person name="Brown C.T."/>
            <person name="Singh A."/>
            <person name="Thomas B.C."/>
            <person name="Banfield J.F."/>
        </authorList>
    </citation>
    <scope>NUCLEOTIDE SEQUENCE [LARGE SCALE GENOMIC DNA]</scope>
    <source>
        <strain evidence="3">AMDSBA3</strain>
    </source>
</reference>
<evidence type="ECO:0008006" key="5">
    <source>
        <dbReference type="Google" id="ProtNLM"/>
    </source>
</evidence>
<evidence type="ECO:0000313" key="4">
    <source>
        <dbReference type="Proteomes" id="UP000241848"/>
    </source>
</evidence>
<dbReference type="GO" id="GO:0005886">
    <property type="term" value="C:plasma membrane"/>
    <property type="evidence" value="ECO:0007669"/>
    <property type="project" value="UniProtKB-SubCell"/>
</dbReference>
<name>A0A2T2WEW5_9FIRM</name>
<dbReference type="EMBL" id="PXYV01000051">
    <property type="protein sequence ID" value="PSR20769.1"/>
    <property type="molecule type" value="Genomic_DNA"/>
</dbReference>
<feature type="transmembrane region" description="Helical" evidence="2">
    <location>
        <begin position="296"/>
        <end position="315"/>
    </location>
</feature>
<proteinExistence type="predicted"/>
<feature type="transmembrane region" description="Helical" evidence="2">
    <location>
        <begin position="266"/>
        <end position="290"/>
    </location>
</feature>
<dbReference type="Proteomes" id="UP000241848">
    <property type="component" value="Unassembled WGS sequence"/>
</dbReference>
<comment type="caution">
    <text evidence="3">The sequence shown here is derived from an EMBL/GenBank/DDBJ whole genome shotgun (WGS) entry which is preliminary data.</text>
</comment>
<keyword evidence="2" id="KW-1133">Transmembrane helix</keyword>
<dbReference type="Pfam" id="PF07690">
    <property type="entry name" value="MFS_1"/>
    <property type="match status" value="1"/>
</dbReference>
<accession>A0A2T2WEW5</accession>
<evidence type="ECO:0000256" key="2">
    <source>
        <dbReference type="SAM" id="Phobius"/>
    </source>
</evidence>
<sequence length="391" mass="42252">MPSNHDVVLLALDDAVVTLGAQFREVALGLLITALNPHASSYAWYFLAASIPGVVFANRYAWASARFGPRQTMVISYALRLLLVLGLWRATNFWLAIAILAGIMTGSGFYSAAQAQYVAVSGDFVGTRNVVIRLRQSESVMRLFGPLLAGMVLTFTAYRNGFLLSALAYGIALVIVSRLSPIENSTPDKGVRQRLDWRVDAPSLAILALNFLIWQGNTLAIAYTFHVLHRHSFGYGLTLSVWGGSGFLASLWLARIRTRPMRWIPLLFALLGGSWLVLSLGVTFPVFVLLGGVEGLAGWMITDLIAASFLSSAPAGEAGYAQAKLGAYDNIGSILGTLVILVVPGSWLVLPMYKVLGSLAVIAGILFVGFSRRLIRPGNRHLEPKDADEGV</sequence>
<dbReference type="InterPro" id="IPR011701">
    <property type="entry name" value="MFS"/>
</dbReference>
<dbReference type="AlphaFoldDB" id="A0A2T2WEW5"/>
<dbReference type="InterPro" id="IPR036259">
    <property type="entry name" value="MFS_trans_sf"/>
</dbReference>
<keyword evidence="2" id="KW-0812">Transmembrane</keyword>
<organism evidence="3 4">
    <name type="scientific">Sulfobacillus acidophilus</name>
    <dbReference type="NCBI Taxonomy" id="53633"/>
    <lineage>
        <taxon>Bacteria</taxon>
        <taxon>Bacillati</taxon>
        <taxon>Bacillota</taxon>
        <taxon>Clostridia</taxon>
        <taxon>Eubacteriales</taxon>
        <taxon>Clostridiales Family XVII. Incertae Sedis</taxon>
        <taxon>Sulfobacillus</taxon>
    </lineage>
</organism>
<feature type="transmembrane region" description="Helical" evidence="2">
    <location>
        <begin position="42"/>
        <end position="62"/>
    </location>
</feature>
<dbReference type="SUPFAM" id="SSF103473">
    <property type="entry name" value="MFS general substrate transporter"/>
    <property type="match status" value="1"/>
</dbReference>
<feature type="transmembrane region" description="Helical" evidence="2">
    <location>
        <begin position="164"/>
        <end position="182"/>
    </location>
</feature>
<keyword evidence="2" id="KW-0472">Membrane</keyword>
<comment type="subcellular location">
    <subcellularLocation>
        <location evidence="1">Cell membrane</location>
        <topology evidence="1">Multi-pass membrane protein</topology>
    </subcellularLocation>
</comment>
<feature type="transmembrane region" description="Helical" evidence="2">
    <location>
        <begin position="355"/>
        <end position="375"/>
    </location>
</feature>
<gene>
    <name evidence="3" type="ORF">C7B45_13565</name>
</gene>
<evidence type="ECO:0000313" key="3">
    <source>
        <dbReference type="EMBL" id="PSR20769.1"/>
    </source>
</evidence>